<keyword evidence="6 7" id="KW-0472">Membrane</keyword>
<evidence type="ECO:0000313" key="9">
    <source>
        <dbReference type="EMBL" id="AEF84268.1"/>
    </source>
</evidence>
<dbReference type="PANTHER" id="PTHR30151:SF20">
    <property type="entry name" value="ABC TRANSPORTER PERMEASE PROTEIN HI_0355-RELATED"/>
    <property type="match status" value="1"/>
</dbReference>
<dbReference type="PROSITE" id="PS50928">
    <property type="entry name" value="ABC_TM1"/>
    <property type="match status" value="1"/>
</dbReference>
<comment type="similarity">
    <text evidence="7">Belongs to the binding-protein-dependent transport system permease family.</text>
</comment>
<keyword evidence="3" id="KW-1003">Cell membrane</keyword>
<feature type="transmembrane region" description="Helical" evidence="7">
    <location>
        <begin position="75"/>
        <end position="97"/>
    </location>
</feature>
<dbReference type="InterPro" id="IPR035906">
    <property type="entry name" value="MetI-like_sf"/>
</dbReference>
<evidence type="ECO:0000256" key="1">
    <source>
        <dbReference type="ARBA" id="ARBA00004651"/>
    </source>
</evidence>
<accession>F5YM76</accession>
<reference evidence="9 10" key="2">
    <citation type="journal article" date="2011" name="ISME J.">
        <title>RNA-seq reveals cooperative metabolic interactions between two termite-gut spirochete species in co-culture.</title>
        <authorList>
            <person name="Rosenthal A.Z."/>
            <person name="Matson E.G."/>
            <person name="Eldar A."/>
            <person name="Leadbetter J.R."/>
        </authorList>
    </citation>
    <scope>NUCLEOTIDE SEQUENCE [LARGE SCALE GENOMIC DNA]</scope>
    <source>
        <strain evidence="10">ATCC BAA-887 / DSM 12427 / ZAS-2</strain>
    </source>
</reference>
<proteinExistence type="inferred from homology"/>
<dbReference type="Gene3D" id="1.10.3720.10">
    <property type="entry name" value="MetI-like"/>
    <property type="match status" value="1"/>
</dbReference>
<dbReference type="STRING" id="545694.TREPR_0428"/>
<feature type="transmembrane region" description="Helical" evidence="7">
    <location>
        <begin position="234"/>
        <end position="254"/>
    </location>
</feature>
<feature type="domain" description="ABC transmembrane type-1" evidence="8">
    <location>
        <begin position="69"/>
        <end position="255"/>
    </location>
</feature>
<dbReference type="RefSeq" id="WP_015709585.1">
    <property type="nucleotide sequence ID" value="NC_015578.1"/>
</dbReference>
<dbReference type="EMBL" id="CP001843">
    <property type="protein sequence ID" value="AEF84268.1"/>
    <property type="molecule type" value="Genomic_DNA"/>
</dbReference>
<dbReference type="KEGG" id="tpi:TREPR_0428"/>
<comment type="subcellular location">
    <subcellularLocation>
        <location evidence="1 7">Cell membrane</location>
        <topology evidence="1 7">Multi-pass membrane protein</topology>
    </subcellularLocation>
</comment>
<evidence type="ECO:0000256" key="5">
    <source>
        <dbReference type="ARBA" id="ARBA00022989"/>
    </source>
</evidence>
<keyword evidence="10" id="KW-1185">Reference proteome</keyword>
<dbReference type="Pfam" id="PF00528">
    <property type="entry name" value="BPD_transp_1"/>
    <property type="match status" value="1"/>
</dbReference>
<dbReference type="InterPro" id="IPR000515">
    <property type="entry name" value="MetI-like"/>
</dbReference>
<dbReference type="PANTHER" id="PTHR30151">
    <property type="entry name" value="ALKANE SULFONATE ABC TRANSPORTER-RELATED, MEMBRANE SUBUNIT"/>
    <property type="match status" value="1"/>
</dbReference>
<dbReference type="CDD" id="cd06261">
    <property type="entry name" value="TM_PBP2"/>
    <property type="match status" value="1"/>
</dbReference>
<dbReference type="Proteomes" id="UP000009223">
    <property type="component" value="Chromosome"/>
</dbReference>
<dbReference type="AlphaFoldDB" id="F5YM76"/>
<protein>
    <submittedName>
        <fullName evidence="9">ABC transporter, permease protein</fullName>
    </submittedName>
</protein>
<sequence length="262" mass="28749">MKLIMPENKLSFRFVHSVLPPVLFGALIIILGETRILHALLSVTEVQLPKTSSILRVIFENGPKIVHDSWVTLQVFLAGIVIGCFAGFLVALFAAFFPKWGVGGLTVISAFNAIPIVALSPIMRLWFSNSPFAAKTAVVAIVSMVAMSVNAYRGLTDLKPFSLDLMESYAASKAVIFFKLRLPNCVPYIFIALKINVAAAMIGVIISEYFAASVEGLGFVIRNSLRTTQLTTGWAYILVASIIGILFFTLISFLEKKLMRNR</sequence>
<evidence type="ECO:0000313" key="10">
    <source>
        <dbReference type="Proteomes" id="UP000009223"/>
    </source>
</evidence>
<keyword evidence="2 7" id="KW-0813">Transport</keyword>
<evidence type="ECO:0000259" key="8">
    <source>
        <dbReference type="PROSITE" id="PS50928"/>
    </source>
</evidence>
<name>F5YM76_TREPZ</name>
<keyword evidence="5 7" id="KW-1133">Transmembrane helix</keyword>
<evidence type="ECO:0000256" key="7">
    <source>
        <dbReference type="RuleBase" id="RU363032"/>
    </source>
</evidence>
<evidence type="ECO:0000256" key="6">
    <source>
        <dbReference type="ARBA" id="ARBA00023136"/>
    </source>
</evidence>
<organism evidence="9 10">
    <name type="scientific">Treponema primitia (strain ATCC BAA-887 / DSM 12427 / ZAS-2)</name>
    <dbReference type="NCBI Taxonomy" id="545694"/>
    <lineage>
        <taxon>Bacteria</taxon>
        <taxon>Pseudomonadati</taxon>
        <taxon>Spirochaetota</taxon>
        <taxon>Spirochaetia</taxon>
        <taxon>Spirochaetales</taxon>
        <taxon>Treponemataceae</taxon>
        <taxon>Treponema</taxon>
    </lineage>
</organism>
<dbReference type="SUPFAM" id="SSF161098">
    <property type="entry name" value="MetI-like"/>
    <property type="match status" value="1"/>
</dbReference>
<evidence type="ECO:0000256" key="3">
    <source>
        <dbReference type="ARBA" id="ARBA00022475"/>
    </source>
</evidence>
<dbReference type="HOGENOM" id="CLU_046113_2_0_12"/>
<dbReference type="eggNOG" id="COG0600">
    <property type="taxonomic scope" value="Bacteria"/>
</dbReference>
<gene>
    <name evidence="9" type="ordered locus">TREPR_0428</name>
</gene>
<feature type="transmembrane region" description="Helical" evidence="7">
    <location>
        <begin position="132"/>
        <end position="152"/>
    </location>
</feature>
<keyword evidence="4 7" id="KW-0812">Transmembrane</keyword>
<evidence type="ECO:0000256" key="2">
    <source>
        <dbReference type="ARBA" id="ARBA00022448"/>
    </source>
</evidence>
<reference evidence="10" key="1">
    <citation type="submission" date="2009-12" db="EMBL/GenBank/DDBJ databases">
        <title>Complete sequence of Treponema primitia strain ZAS-2.</title>
        <authorList>
            <person name="Tetu S.G."/>
            <person name="Matson E."/>
            <person name="Ren Q."/>
            <person name="Seshadri R."/>
            <person name="Elbourne L."/>
            <person name="Hassan K.A."/>
            <person name="Durkin A."/>
            <person name="Radune D."/>
            <person name="Mohamoud Y."/>
            <person name="Shay R."/>
            <person name="Jin S."/>
            <person name="Zhang X."/>
            <person name="Lucey K."/>
            <person name="Ballor N.R."/>
            <person name="Ottesen E."/>
            <person name="Rosenthal R."/>
            <person name="Allen A."/>
            <person name="Leadbetter J.R."/>
            <person name="Paulsen I.T."/>
        </authorList>
    </citation>
    <scope>NUCLEOTIDE SEQUENCE [LARGE SCALE GENOMIC DNA]</scope>
    <source>
        <strain evidence="10">ATCC BAA-887 / DSM 12427 / ZAS-2</strain>
    </source>
</reference>
<feature type="transmembrane region" description="Helical" evidence="7">
    <location>
        <begin position="12"/>
        <end position="32"/>
    </location>
</feature>
<feature type="transmembrane region" description="Helical" evidence="7">
    <location>
        <begin position="188"/>
        <end position="214"/>
    </location>
</feature>
<dbReference type="GO" id="GO:0055085">
    <property type="term" value="P:transmembrane transport"/>
    <property type="evidence" value="ECO:0007669"/>
    <property type="project" value="InterPro"/>
</dbReference>
<evidence type="ECO:0000256" key="4">
    <source>
        <dbReference type="ARBA" id="ARBA00022692"/>
    </source>
</evidence>
<feature type="transmembrane region" description="Helical" evidence="7">
    <location>
        <begin position="104"/>
        <end position="126"/>
    </location>
</feature>
<dbReference type="GO" id="GO:0005886">
    <property type="term" value="C:plasma membrane"/>
    <property type="evidence" value="ECO:0007669"/>
    <property type="project" value="UniProtKB-SubCell"/>
</dbReference>